<reference evidence="1" key="1">
    <citation type="submission" date="2022-05" db="EMBL/GenBank/DDBJ databases">
        <title>Chromosome-level genome of Chaenocephalus aceratus.</title>
        <authorList>
            <person name="Park H."/>
        </authorList>
    </citation>
    <scope>NUCLEOTIDE SEQUENCE</scope>
    <source>
        <strain evidence="1">KU_202001</strain>
    </source>
</reference>
<gene>
    <name evidence="1" type="ORF">KUCAC02_022731</name>
</gene>
<dbReference type="Proteomes" id="UP001057452">
    <property type="component" value="Chromosome 4"/>
</dbReference>
<evidence type="ECO:0000313" key="1">
    <source>
        <dbReference type="EMBL" id="KAI4828652.1"/>
    </source>
</evidence>
<keyword evidence="2" id="KW-1185">Reference proteome</keyword>
<name>A0ACB9XQ45_CHAAC</name>
<evidence type="ECO:0000313" key="2">
    <source>
        <dbReference type="Proteomes" id="UP001057452"/>
    </source>
</evidence>
<organism evidence="1 2">
    <name type="scientific">Chaenocephalus aceratus</name>
    <name type="common">Blackfin icefish</name>
    <name type="synonym">Chaenichthys aceratus</name>
    <dbReference type="NCBI Taxonomy" id="36190"/>
    <lineage>
        <taxon>Eukaryota</taxon>
        <taxon>Metazoa</taxon>
        <taxon>Chordata</taxon>
        <taxon>Craniata</taxon>
        <taxon>Vertebrata</taxon>
        <taxon>Euteleostomi</taxon>
        <taxon>Actinopterygii</taxon>
        <taxon>Neopterygii</taxon>
        <taxon>Teleostei</taxon>
        <taxon>Neoteleostei</taxon>
        <taxon>Acanthomorphata</taxon>
        <taxon>Eupercaria</taxon>
        <taxon>Perciformes</taxon>
        <taxon>Notothenioidei</taxon>
        <taxon>Channichthyidae</taxon>
        <taxon>Chaenocephalus</taxon>
    </lineage>
</organism>
<sequence length="251" mass="28386">MLLKLQSVDLKRNLLKHVVFLVSSEAGPSLLGRSNLQSTFSDGHCFHPNFDISVIKEKTVMENAAEPERNPETEKCIIEMQTFLLAYLTAEMESNTAKLKAAAEARILQEMEEEEALYNEVQEKKQTAKQFTKNYKSFASAVDTTRHELPVKNFYNRRGQKGIKSEACLKVSEKLLEQCTEGDQKDTSTSLECLRDMKTTSKDISQQLSGTFSELLEVSSLVCRHTINVHQATERSSSALQRTLKLYCPKP</sequence>
<proteinExistence type="predicted"/>
<protein>
    <submittedName>
        <fullName evidence="1">Uncharacterized protein</fullName>
    </submittedName>
</protein>
<accession>A0ACB9XQ45</accession>
<dbReference type="EMBL" id="CM043788">
    <property type="protein sequence ID" value="KAI4828652.1"/>
    <property type="molecule type" value="Genomic_DNA"/>
</dbReference>
<comment type="caution">
    <text evidence="1">The sequence shown here is derived from an EMBL/GenBank/DDBJ whole genome shotgun (WGS) entry which is preliminary data.</text>
</comment>